<evidence type="ECO:0000259" key="1">
    <source>
        <dbReference type="Pfam" id="PF12902"/>
    </source>
</evidence>
<dbReference type="AlphaFoldDB" id="A0A9P5U8T8"/>
<reference evidence="2" key="1">
    <citation type="submission" date="2020-11" db="EMBL/GenBank/DDBJ databases">
        <authorList>
            <consortium name="DOE Joint Genome Institute"/>
            <person name="Ahrendt S."/>
            <person name="Riley R."/>
            <person name="Andreopoulos W."/>
            <person name="Labutti K."/>
            <person name="Pangilinan J."/>
            <person name="Ruiz-Duenas F.J."/>
            <person name="Barrasa J.M."/>
            <person name="Sanchez-Garcia M."/>
            <person name="Camarero S."/>
            <person name="Miyauchi S."/>
            <person name="Serrano A."/>
            <person name="Linde D."/>
            <person name="Babiker R."/>
            <person name="Drula E."/>
            <person name="Ayuso-Fernandez I."/>
            <person name="Pacheco R."/>
            <person name="Padilla G."/>
            <person name="Ferreira P."/>
            <person name="Barriuso J."/>
            <person name="Kellner H."/>
            <person name="Castanera R."/>
            <person name="Alfaro M."/>
            <person name="Ramirez L."/>
            <person name="Pisabarro A.G."/>
            <person name="Kuo A."/>
            <person name="Tritt A."/>
            <person name="Lipzen A."/>
            <person name="He G."/>
            <person name="Yan M."/>
            <person name="Ng V."/>
            <person name="Cullen D."/>
            <person name="Martin F."/>
            <person name="Rosso M.-N."/>
            <person name="Henrissat B."/>
            <person name="Hibbett D."/>
            <person name="Martinez A.T."/>
            <person name="Grigoriev I.V."/>
        </authorList>
    </citation>
    <scope>NUCLEOTIDE SEQUENCE</scope>
    <source>
        <strain evidence="2">AH 40177</strain>
    </source>
</reference>
<comment type="caution">
    <text evidence="2">The sequence shown here is derived from an EMBL/GenBank/DDBJ whole genome shotgun (WGS) entry which is preliminary data.</text>
</comment>
<gene>
    <name evidence="2" type="ORF">BDP27DRAFT_1362707</name>
</gene>
<organism evidence="2 3">
    <name type="scientific">Rhodocollybia butyracea</name>
    <dbReference type="NCBI Taxonomy" id="206335"/>
    <lineage>
        <taxon>Eukaryota</taxon>
        <taxon>Fungi</taxon>
        <taxon>Dikarya</taxon>
        <taxon>Basidiomycota</taxon>
        <taxon>Agaricomycotina</taxon>
        <taxon>Agaricomycetes</taxon>
        <taxon>Agaricomycetidae</taxon>
        <taxon>Agaricales</taxon>
        <taxon>Marasmiineae</taxon>
        <taxon>Omphalotaceae</taxon>
        <taxon>Rhodocollybia</taxon>
    </lineage>
</organism>
<dbReference type="OrthoDB" id="3143730at2759"/>
<protein>
    <submittedName>
        <fullName evidence="2">Ferritin-like-domain-containing protein</fullName>
    </submittedName>
</protein>
<evidence type="ECO:0000313" key="2">
    <source>
        <dbReference type="EMBL" id="KAF9070234.1"/>
    </source>
</evidence>
<dbReference type="Proteomes" id="UP000772434">
    <property type="component" value="Unassembled WGS sequence"/>
</dbReference>
<dbReference type="PANTHER" id="PTHR34400">
    <property type="match status" value="1"/>
</dbReference>
<dbReference type="Pfam" id="PF12902">
    <property type="entry name" value="Ferritin-like"/>
    <property type="match status" value="1"/>
</dbReference>
<keyword evidence="3" id="KW-1185">Reference proteome</keyword>
<accession>A0A9P5U8T8</accession>
<name>A0A9P5U8T8_9AGAR</name>
<sequence>MSPQQSLKRPIYRAPTGLPDWEGEDGLEKLHEHLQTAVLIELHTIPLYLFAAYSIKDSPLSIYKIISVVKQEMLHLGLSGNVLRAVGGTPRLYGETYTPIYPVGIFYEERVKMELKPATRSNVATFADLEAPLEVPKFGVFRGILPEYHSIGEFYQALLAGLKIISDKYDAEGRVLFQPDSEGQQFHTADGSWYDDAMIRITDLKSAVDALTLVIEQGEGSTGVSVKDTIQTHYEVFSELRDDEEKHPLDCYPVVENPETYKFENSDPKIHKVMLFSDAVYSYLLMTLEKLWRYDGIQRGRLVTNNVMNLMLAILKPVALFLVTLPLESDPTKHAAAPYNRHDFRTGTSTFAQLKELMNAAIAQYPGATEGPLRGVQQAVDNLIDIDTL</sequence>
<dbReference type="InterPro" id="IPR012347">
    <property type="entry name" value="Ferritin-like"/>
</dbReference>
<dbReference type="PANTHER" id="PTHR34400:SF4">
    <property type="entry name" value="MEMBRANE PROTEIN"/>
    <property type="match status" value="1"/>
</dbReference>
<dbReference type="InterPro" id="IPR026820">
    <property type="entry name" value="VioB/RebD_dom"/>
</dbReference>
<evidence type="ECO:0000313" key="3">
    <source>
        <dbReference type="Proteomes" id="UP000772434"/>
    </source>
</evidence>
<dbReference type="EMBL" id="JADNRY010000042">
    <property type="protein sequence ID" value="KAF9070234.1"/>
    <property type="molecule type" value="Genomic_DNA"/>
</dbReference>
<proteinExistence type="predicted"/>
<dbReference type="Gene3D" id="1.20.1260.10">
    <property type="match status" value="1"/>
</dbReference>
<feature type="domain" description="Iminophenyl-pyruvate dimer synthase" evidence="1">
    <location>
        <begin position="34"/>
        <end position="241"/>
    </location>
</feature>